<reference evidence="1 2" key="1">
    <citation type="submission" date="2024-04" db="EMBL/GenBank/DDBJ databases">
        <authorList>
            <person name="Fracassetti M."/>
        </authorList>
    </citation>
    <scope>NUCLEOTIDE SEQUENCE [LARGE SCALE GENOMIC DNA]</scope>
</reference>
<dbReference type="EMBL" id="OZ034817">
    <property type="protein sequence ID" value="CAL1382136.1"/>
    <property type="molecule type" value="Genomic_DNA"/>
</dbReference>
<gene>
    <name evidence="1" type="ORF">LTRI10_LOCUS23476</name>
</gene>
<protein>
    <submittedName>
        <fullName evidence="1">Uncharacterized protein</fullName>
    </submittedName>
</protein>
<sequence length="152" mass="17659">MHFNFAIRTSQSDSVRFTLAEQLKLTSECLKWVSPKQLKRGHSATFQEEDAQVPSRPWQTVVLFPQVEAETGCGQMKQNMYENNRIAYKVKEKAYQMQLAYMVDKSRLNTTLDESDGVNLTERQVFPKPRDFEWQLLMYTDVNAPLGETDVD</sequence>
<accession>A0AAV2E8A6</accession>
<evidence type="ECO:0000313" key="1">
    <source>
        <dbReference type="EMBL" id="CAL1382136.1"/>
    </source>
</evidence>
<keyword evidence="2" id="KW-1185">Reference proteome</keyword>
<evidence type="ECO:0000313" key="2">
    <source>
        <dbReference type="Proteomes" id="UP001497516"/>
    </source>
</evidence>
<name>A0AAV2E8A6_9ROSI</name>
<dbReference type="Proteomes" id="UP001497516">
    <property type="component" value="Chromosome 4"/>
</dbReference>
<proteinExistence type="predicted"/>
<organism evidence="1 2">
    <name type="scientific">Linum trigynum</name>
    <dbReference type="NCBI Taxonomy" id="586398"/>
    <lineage>
        <taxon>Eukaryota</taxon>
        <taxon>Viridiplantae</taxon>
        <taxon>Streptophyta</taxon>
        <taxon>Embryophyta</taxon>
        <taxon>Tracheophyta</taxon>
        <taxon>Spermatophyta</taxon>
        <taxon>Magnoliopsida</taxon>
        <taxon>eudicotyledons</taxon>
        <taxon>Gunneridae</taxon>
        <taxon>Pentapetalae</taxon>
        <taxon>rosids</taxon>
        <taxon>fabids</taxon>
        <taxon>Malpighiales</taxon>
        <taxon>Linaceae</taxon>
        <taxon>Linum</taxon>
    </lineage>
</organism>
<dbReference type="AlphaFoldDB" id="A0AAV2E8A6"/>